<keyword evidence="2" id="KW-1185">Reference proteome</keyword>
<evidence type="ECO:0000313" key="1">
    <source>
        <dbReference type="EMBL" id="MBA4505895.1"/>
    </source>
</evidence>
<sequence length="65" mass="7068">MDRIEPIPPAPKAQAEEIITLRQIEAIRVKLRLFDRQLEASAQAAASGTPQELAFKPGSTDVILG</sequence>
<gene>
    <name evidence="1" type="ORF">H0H28_11315</name>
</gene>
<dbReference type="EMBL" id="JACEOR010000502">
    <property type="protein sequence ID" value="MBA4505895.1"/>
    <property type="molecule type" value="Genomic_DNA"/>
</dbReference>
<dbReference type="AlphaFoldDB" id="A0A838WYT4"/>
<dbReference type="Proteomes" id="UP000580709">
    <property type="component" value="Unassembled WGS sequence"/>
</dbReference>
<reference evidence="1 2" key="1">
    <citation type="submission" date="2020-07" db="EMBL/GenBank/DDBJ databases">
        <authorList>
            <person name="Khare M."/>
        </authorList>
    </citation>
    <scope>NUCLEOTIDE SEQUENCE [LARGE SCALE GENOMIC DNA]</scope>
    <source>
        <strain evidence="1 2">P8776</strain>
    </source>
</reference>
<evidence type="ECO:0000313" key="2">
    <source>
        <dbReference type="Proteomes" id="UP000580709"/>
    </source>
</evidence>
<name>A0A838WYT4_9CORY</name>
<organism evidence="1 2">
    <name type="scientific">Corynebacterium sanguinis</name>
    <dbReference type="NCBI Taxonomy" id="2594913"/>
    <lineage>
        <taxon>Bacteria</taxon>
        <taxon>Bacillati</taxon>
        <taxon>Actinomycetota</taxon>
        <taxon>Actinomycetes</taxon>
        <taxon>Mycobacteriales</taxon>
        <taxon>Corynebacteriaceae</taxon>
        <taxon>Corynebacterium</taxon>
    </lineage>
</organism>
<accession>A0A838WYT4</accession>
<proteinExistence type="predicted"/>
<dbReference type="RefSeq" id="WP_144780152.1">
    <property type="nucleotide sequence ID" value="NZ_JACEOR010000502.1"/>
</dbReference>
<comment type="caution">
    <text evidence="1">The sequence shown here is derived from an EMBL/GenBank/DDBJ whole genome shotgun (WGS) entry which is preliminary data.</text>
</comment>
<protein>
    <submittedName>
        <fullName evidence="1">Uncharacterized protein</fullName>
    </submittedName>
</protein>